<organism evidence="2 3">
    <name type="scientific">Candidatus Uhrbacteria bacterium GW2011_GWD2_52_7</name>
    <dbReference type="NCBI Taxonomy" id="1618989"/>
    <lineage>
        <taxon>Bacteria</taxon>
        <taxon>Candidatus Uhriibacteriota</taxon>
    </lineage>
</organism>
<proteinExistence type="predicted"/>
<feature type="transmembrane region" description="Helical" evidence="1">
    <location>
        <begin position="65"/>
        <end position="89"/>
    </location>
</feature>
<gene>
    <name evidence="2" type="ORF">UY72_C0070G0003</name>
</gene>
<reference evidence="2 3" key="1">
    <citation type="journal article" date="2015" name="Nature">
        <title>rRNA introns, odd ribosomes, and small enigmatic genomes across a large radiation of phyla.</title>
        <authorList>
            <person name="Brown C.T."/>
            <person name="Hug L.A."/>
            <person name="Thomas B.C."/>
            <person name="Sharon I."/>
            <person name="Castelle C.J."/>
            <person name="Singh A."/>
            <person name="Wilkins M.J."/>
            <person name="Williams K.H."/>
            <person name="Banfield J.F."/>
        </authorList>
    </citation>
    <scope>NUCLEOTIDE SEQUENCE [LARGE SCALE GENOMIC DNA]</scope>
</reference>
<accession>A0A0G1ZKB9</accession>
<dbReference type="InterPro" id="IPR014509">
    <property type="entry name" value="YjdF-like"/>
</dbReference>
<protein>
    <submittedName>
        <fullName evidence="2">Uncharacterized protein</fullName>
    </submittedName>
</protein>
<feature type="transmembrane region" description="Helical" evidence="1">
    <location>
        <begin position="117"/>
        <end position="135"/>
    </location>
</feature>
<dbReference type="Pfam" id="PF09997">
    <property type="entry name" value="DUF2238"/>
    <property type="match status" value="1"/>
</dbReference>
<comment type="caution">
    <text evidence="2">The sequence shown here is derived from an EMBL/GenBank/DDBJ whole genome shotgun (WGS) entry which is preliminary data.</text>
</comment>
<keyword evidence="1" id="KW-0812">Transmembrane</keyword>
<name>A0A0G1ZKB9_9BACT</name>
<evidence type="ECO:0000313" key="3">
    <source>
        <dbReference type="Proteomes" id="UP000034846"/>
    </source>
</evidence>
<keyword evidence="1" id="KW-0472">Membrane</keyword>
<dbReference type="EMBL" id="LCRD01000070">
    <property type="protein sequence ID" value="KKW28497.1"/>
    <property type="molecule type" value="Genomic_DNA"/>
</dbReference>
<keyword evidence="1" id="KW-1133">Transmembrane helix</keyword>
<sequence length="140" mass="16196">MHKAIGIIALVLFVHAFAVVFDWYGTFWWIDMVMHWSGGFAMAFLGFALWSYFVYSYEVEGKGRFARFATLIVKFGWVIAFVALVSIAWEWFEFLCDLWFPSFVPAYKAAQPGLGDTMADFFFDLFGGVVGFLLARRYDR</sequence>
<evidence type="ECO:0000256" key="1">
    <source>
        <dbReference type="SAM" id="Phobius"/>
    </source>
</evidence>
<evidence type="ECO:0000313" key="2">
    <source>
        <dbReference type="EMBL" id="KKW28497.1"/>
    </source>
</evidence>
<feature type="transmembrane region" description="Helical" evidence="1">
    <location>
        <begin position="34"/>
        <end position="53"/>
    </location>
</feature>
<dbReference type="Proteomes" id="UP000034846">
    <property type="component" value="Unassembled WGS sequence"/>
</dbReference>
<dbReference type="AlphaFoldDB" id="A0A0G1ZKB9"/>